<dbReference type="GO" id="GO:0005509">
    <property type="term" value="F:calcium ion binding"/>
    <property type="evidence" value="ECO:0007669"/>
    <property type="project" value="InterPro"/>
</dbReference>
<dbReference type="Proteomes" id="UP000699462">
    <property type="component" value="Unassembled WGS sequence"/>
</dbReference>
<accession>A0A8T0D3D5</accession>
<organism evidence="3 4">
    <name type="scientific">Paragonimus westermani</name>
    <dbReference type="NCBI Taxonomy" id="34504"/>
    <lineage>
        <taxon>Eukaryota</taxon>
        <taxon>Metazoa</taxon>
        <taxon>Spiralia</taxon>
        <taxon>Lophotrochozoa</taxon>
        <taxon>Platyhelminthes</taxon>
        <taxon>Trematoda</taxon>
        <taxon>Digenea</taxon>
        <taxon>Plagiorchiida</taxon>
        <taxon>Troglotremata</taxon>
        <taxon>Troglotrematidae</taxon>
        <taxon>Paragonimus</taxon>
    </lineage>
</organism>
<gene>
    <name evidence="3" type="ORF">P879_07067</name>
</gene>
<comment type="caution">
    <text evidence="3">The sequence shown here is derived from an EMBL/GenBank/DDBJ whole genome shotgun (WGS) entry which is preliminary data.</text>
</comment>
<dbReference type="InterPro" id="IPR050230">
    <property type="entry name" value="CALM/Myosin/TropC-like"/>
</dbReference>
<keyword evidence="4" id="KW-1185">Reference proteome</keyword>
<name>A0A8T0D3D5_9TREM</name>
<dbReference type="PANTHER" id="PTHR23048">
    <property type="entry name" value="MYOSIN LIGHT CHAIN 1, 3"/>
    <property type="match status" value="1"/>
</dbReference>
<evidence type="ECO:0000256" key="1">
    <source>
        <dbReference type="ARBA" id="ARBA00022737"/>
    </source>
</evidence>
<dbReference type="PROSITE" id="PS50222">
    <property type="entry name" value="EF_HAND_2"/>
    <property type="match status" value="1"/>
</dbReference>
<dbReference type="EMBL" id="JTDF01020807">
    <property type="protein sequence ID" value="KAF8562373.1"/>
    <property type="molecule type" value="Genomic_DNA"/>
</dbReference>
<dbReference type="CDD" id="cd00051">
    <property type="entry name" value="EFh"/>
    <property type="match status" value="1"/>
</dbReference>
<dbReference type="GO" id="GO:0016460">
    <property type="term" value="C:myosin II complex"/>
    <property type="evidence" value="ECO:0007669"/>
    <property type="project" value="TreeGrafter"/>
</dbReference>
<keyword evidence="1" id="KW-0677">Repeat</keyword>
<reference evidence="3 4" key="1">
    <citation type="submission" date="2019-07" db="EMBL/GenBank/DDBJ databases">
        <title>Annotation for the trematode Paragonimus westermani.</title>
        <authorList>
            <person name="Choi Y.-J."/>
        </authorList>
    </citation>
    <scope>NUCLEOTIDE SEQUENCE [LARGE SCALE GENOMIC DNA]</scope>
    <source>
        <strain evidence="3">180907_Pwestermani</strain>
    </source>
</reference>
<dbReference type="SUPFAM" id="SSF47473">
    <property type="entry name" value="EF-hand"/>
    <property type="match status" value="1"/>
</dbReference>
<dbReference type="InterPro" id="IPR002048">
    <property type="entry name" value="EF_hand_dom"/>
</dbReference>
<dbReference type="Gene3D" id="1.10.238.10">
    <property type="entry name" value="EF-hand"/>
    <property type="match status" value="2"/>
</dbReference>
<proteinExistence type="predicted"/>
<protein>
    <recommendedName>
        <fullName evidence="2">EF-hand domain-containing protein</fullName>
    </recommendedName>
</protein>
<dbReference type="PANTHER" id="PTHR23048:SF0">
    <property type="entry name" value="CALMODULIN LIKE 3"/>
    <property type="match status" value="1"/>
</dbReference>
<evidence type="ECO:0000313" key="3">
    <source>
        <dbReference type="EMBL" id="KAF8562373.1"/>
    </source>
</evidence>
<dbReference type="InterPro" id="IPR011992">
    <property type="entry name" value="EF-hand-dom_pair"/>
</dbReference>
<sequence length="152" mass="17918">MSDRLPPTHCTMFVKAQLQEQYDAAGKQSNGRVPVNKVVEILRNFGFTNMQATRYVEPYSRHEDSCMSRPEFMLLLHYMQPNMLCEAQLRKKISEEDKSNKGKITAKQLKELLKECNTRLRPEQLENWLKTNQDKDGIVNYEEFFKSVRKQL</sequence>
<dbReference type="OrthoDB" id="26525at2759"/>
<feature type="domain" description="EF-hand" evidence="2">
    <location>
        <begin position="84"/>
        <end position="119"/>
    </location>
</feature>
<evidence type="ECO:0000313" key="4">
    <source>
        <dbReference type="Proteomes" id="UP000699462"/>
    </source>
</evidence>
<dbReference type="AlphaFoldDB" id="A0A8T0D3D5"/>
<evidence type="ECO:0000259" key="2">
    <source>
        <dbReference type="PROSITE" id="PS50222"/>
    </source>
</evidence>